<sequence>MPGRSSVNTSTKTFRPEDSVMRLLGIDHVVIRARDPVAMERFYVEVLGCTVERRQDNVGLVQLRAGAQLIDLVDVAGRLGRKGGSAPGLDGHNMDHLCLRVIDFDIDTVRAHLDSHGVSVGDIGSRHGSTGEAVSLYLSDPEGNGLELRG</sequence>
<dbReference type="eggNOG" id="COG0346">
    <property type="taxonomic scope" value="Bacteria"/>
</dbReference>
<evidence type="ECO:0000313" key="2">
    <source>
        <dbReference type="EMBL" id="ABZ74005.1"/>
    </source>
</evidence>
<accession>B0T559</accession>
<dbReference type="AlphaFoldDB" id="B0T559"/>
<dbReference type="Pfam" id="PF00903">
    <property type="entry name" value="Glyoxalase"/>
    <property type="match status" value="1"/>
</dbReference>
<evidence type="ECO:0000259" key="1">
    <source>
        <dbReference type="PROSITE" id="PS51819"/>
    </source>
</evidence>
<keyword evidence="2" id="KW-0560">Oxidoreductase</keyword>
<dbReference type="InterPro" id="IPR037523">
    <property type="entry name" value="VOC_core"/>
</dbReference>
<dbReference type="HOGENOM" id="CLU_046006_4_0_5"/>
<dbReference type="PROSITE" id="PS51819">
    <property type="entry name" value="VOC"/>
    <property type="match status" value="1"/>
</dbReference>
<proteinExistence type="predicted"/>
<dbReference type="PANTHER" id="PTHR21366:SF14">
    <property type="entry name" value="GLYOXALASE DOMAIN-CONTAINING PROTEIN 5"/>
    <property type="match status" value="1"/>
</dbReference>
<dbReference type="InterPro" id="IPR004360">
    <property type="entry name" value="Glyas_Fos-R_dOase_dom"/>
</dbReference>
<dbReference type="SUPFAM" id="SSF54593">
    <property type="entry name" value="Glyoxalase/Bleomycin resistance protein/Dihydroxybiphenyl dioxygenase"/>
    <property type="match status" value="1"/>
</dbReference>
<keyword evidence="2" id="KW-0223">Dioxygenase</keyword>
<dbReference type="KEGG" id="cak:Caul_4885"/>
<dbReference type="InterPro" id="IPR050383">
    <property type="entry name" value="GlyoxalaseI/FosfomycinResist"/>
</dbReference>
<protein>
    <submittedName>
        <fullName evidence="2">Glyoxalase/bleomycin resistance protein/dioxygenase</fullName>
    </submittedName>
</protein>
<organism evidence="2">
    <name type="scientific">Caulobacter sp. (strain K31)</name>
    <dbReference type="NCBI Taxonomy" id="366602"/>
    <lineage>
        <taxon>Bacteria</taxon>
        <taxon>Pseudomonadati</taxon>
        <taxon>Pseudomonadota</taxon>
        <taxon>Alphaproteobacteria</taxon>
        <taxon>Caulobacterales</taxon>
        <taxon>Caulobacteraceae</taxon>
        <taxon>Caulobacter</taxon>
    </lineage>
</organism>
<name>B0T559_CAUSK</name>
<feature type="domain" description="VOC" evidence="1">
    <location>
        <begin position="25"/>
        <end position="150"/>
    </location>
</feature>
<dbReference type="PANTHER" id="PTHR21366">
    <property type="entry name" value="GLYOXALASE FAMILY PROTEIN"/>
    <property type="match status" value="1"/>
</dbReference>
<dbReference type="STRING" id="366602.Caul_4885"/>
<dbReference type="Gene3D" id="3.10.180.10">
    <property type="entry name" value="2,3-Dihydroxybiphenyl 1,2-Dioxygenase, domain 1"/>
    <property type="match status" value="1"/>
</dbReference>
<dbReference type="EMBL" id="CP000927">
    <property type="protein sequence ID" value="ABZ74005.1"/>
    <property type="molecule type" value="Genomic_DNA"/>
</dbReference>
<dbReference type="GO" id="GO:0051213">
    <property type="term" value="F:dioxygenase activity"/>
    <property type="evidence" value="ECO:0007669"/>
    <property type="project" value="UniProtKB-KW"/>
</dbReference>
<dbReference type="InterPro" id="IPR029068">
    <property type="entry name" value="Glyas_Bleomycin-R_OHBP_Dase"/>
</dbReference>
<gene>
    <name evidence="2" type="ordered locus">Caul_4885</name>
</gene>
<reference evidence="2" key="1">
    <citation type="submission" date="2008-01" db="EMBL/GenBank/DDBJ databases">
        <title>Complete sequence of chromosome of Caulobacter sp. K31.</title>
        <authorList>
            <consortium name="US DOE Joint Genome Institute"/>
            <person name="Copeland A."/>
            <person name="Lucas S."/>
            <person name="Lapidus A."/>
            <person name="Barry K."/>
            <person name="Glavina del Rio T."/>
            <person name="Dalin E."/>
            <person name="Tice H."/>
            <person name="Pitluck S."/>
            <person name="Bruce D."/>
            <person name="Goodwin L."/>
            <person name="Thompson L.S."/>
            <person name="Brettin T."/>
            <person name="Detter J.C."/>
            <person name="Han C."/>
            <person name="Schmutz J."/>
            <person name="Larimer F."/>
            <person name="Land M."/>
            <person name="Hauser L."/>
            <person name="Kyrpides N."/>
            <person name="Kim E."/>
            <person name="Stephens C."/>
            <person name="Richardson P."/>
        </authorList>
    </citation>
    <scope>NUCLEOTIDE SEQUENCE [LARGE SCALE GENOMIC DNA]</scope>
    <source>
        <strain evidence="2">K31</strain>
    </source>
</reference>